<sequence>MKEKRLERCKKIIIWFKKKSSIVTIVSDENIFTVDAVLNRRNDRFIAKSTAEVKGTFKTKHPAQVMAFGVVVSDGKKMPIKFYKADEKINVNTYYKTLRYQVLPWLKANYPDGNYI</sequence>
<dbReference type="STRING" id="37653.A0A0L8FQ73"/>
<reference evidence="1" key="1">
    <citation type="submission" date="2015-07" db="EMBL/GenBank/DDBJ databases">
        <title>MeaNS - Measles Nucleotide Surveillance Program.</title>
        <authorList>
            <person name="Tran T."/>
            <person name="Druce J."/>
        </authorList>
    </citation>
    <scope>NUCLEOTIDE SEQUENCE</scope>
    <source>
        <strain evidence="1">UCB-OBI-ISO-001</strain>
        <tissue evidence="1">Gonad</tissue>
    </source>
</reference>
<dbReference type="AlphaFoldDB" id="A0A0L8FQ73"/>
<dbReference type="EMBL" id="KQ427654">
    <property type="protein sequence ID" value="KOF66833.1"/>
    <property type="molecule type" value="Genomic_DNA"/>
</dbReference>
<protein>
    <submittedName>
        <fullName evidence="1">Uncharacterized protein</fullName>
    </submittedName>
</protein>
<dbReference type="PANTHER" id="PTHR46068">
    <property type="entry name" value="PROTEIN CBG27172"/>
    <property type="match status" value="1"/>
</dbReference>
<name>A0A0L8FQ73_OCTBM</name>
<accession>A0A0L8FQ73</accession>
<dbReference type="Gene3D" id="3.30.420.10">
    <property type="entry name" value="Ribonuclease H-like superfamily/Ribonuclease H"/>
    <property type="match status" value="1"/>
</dbReference>
<dbReference type="EMBL" id="KQ427654">
    <property type="protein sequence ID" value="KOF66835.1"/>
    <property type="molecule type" value="Genomic_DNA"/>
</dbReference>
<dbReference type="GO" id="GO:0003676">
    <property type="term" value="F:nucleic acid binding"/>
    <property type="evidence" value="ECO:0007669"/>
    <property type="project" value="InterPro"/>
</dbReference>
<dbReference type="EMBL" id="KQ427654">
    <property type="protein sequence ID" value="KOF66834.1"/>
    <property type="molecule type" value="Genomic_DNA"/>
</dbReference>
<organism evidence="1">
    <name type="scientific">Octopus bimaculoides</name>
    <name type="common">California two-spotted octopus</name>
    <dbReference type="NCBI Taxonomy" id="37653"/>
    <lineage>
        <taxon>Eukaryota</taxon>
        <taxon>Metazoa</taxon>
        <taxon>Spiralia</taxon>
        <taxon>Lophotrochozoa</taxon>
        <taxon>Mollusca</taxon>
        <taxon>Cephalopoda</taxon>
        <taxon>Coleoidea</taxon>
        <taxon>Octopodiformes</taxon>
        <taxon>Octopoda</taxon>
        <taxon>Incirrata</taxon>
        <taxon>Octopodidae</taxon>
        <taxon>Octopus</taxon>
    </lineage>
</organism>
<evidence type="ECO:0000313" key="1">
    <source>
        <dbReference type="EMBL" id="KOF66834.1"/>
    </source>
</evidence>
<proteinExistence type="predicted"/>
<dbReference type="OrthoDB" id="10024116at2759"/>
<gene>
    <name evidence="1" type="ORF">OCBIM_22011152mg</name>
</gene>
<dbReference type="InterPro" id="IPR036397">
    <property type="entry name" value="RNaseH_sf"/>
</dbReference>
<dbReference type="PANTHER" id="PTHR46068:SF1">
    <property type="entry name" value="TRANSPOSASE IS30-LIKE HTH DOMAIN-CONTAINING PROTEIN"/>
    <property type="match status" value="1"/>
</dbReference>